<organism evidence="4 5">
    <name type="scientific">Talaromyces atroroseus</name>
    <dbReference type="NCBI Taxonomy" id="1441469"/>
    <lineage>
        <taxon>Eukaryota</taxon>
        <taxon>Fungi</taxon>
        <taxon>Dikarya</taxon>
        <taxon>Ascomycota</taxon>
        <taxon>Pezizomycotina</taxon>
        <taxon>Eurotiomycetes</taxon>
        <taxon>Eurotiomycetidae</taxon>
        <taxon>Eurotiales</taxon>
        <taxon>Trichocomaceae</taxon>
        <taxon>Talaromyces</taxon>
        <taxon>Talaromyces sect. Trachyspermi</taxon>
    </lineage>
</organism>
<dbReference type="AlphaFoldDB" id="A0A225AY76"/>
<dbReference type="InterPro" id="IPR050987">
    <property type="entry name" value="AtrR-like"/>
</dbReference>
<dbReference type="GeneID" id="31002254"/>
<dbReference type="RefSeq" id="XP_020122399.1">
    <property type="nucleotide sequence ID" value="XM_020264547.1"/>
</dbReference>
<name>A0A225AY76_TALAT</name>
<dbReference type="SMART" id="SM00906">
    <property type="entry name" value="Fungal_trans"/>
    <property type="match status" value="1"/>
</dbReference>
<dbReference type="Proteomes" id="UP000214365">
    <property type="component" value="Unassembled WGS sequence"/>
</dbReference>
<feature type="compositionally biased region" description="Polar residues" evidence="2">
    <location>
        <begin position="82"/>
        <end position="103"/>
    </location>
</feature>
<keyword evidence="1" id="KW-0539">Nucleus</keyword>
<evidence type="ECO:0000313" key="5">
    <source>
        <dbReference type="Proteomes" id="UP000214365"/>
    </source>
</evidence>
<dbReference type="GO" id="GO:0006351">
    <property type="term" value="P:DNA-templated transcription"/>
    <property type="evidence" value="ECO:0007669"/>
    <property type="project" value="InterPro"/>
</dbReference>
<feature type="domain" description="Xylanolytic transcriptional activator regulatory" evidence="3">
    <location>
        <begin position="300"/>
        <end position="371"/>
    </location>
</feature>
<feature type="region of interest" description="Disordered" evidence="2">
    <location>
        <begin position="1"/>
        <end position="20"/>
    </location>
</feature>
<dbReference type="GO" id="GO:0003700">
    <property type="term" value="F:DNA-binding transcription factor activity"/>
    <property type="evidence" value="ECO:0007669"/>
    <property type="project" value="InterPro"/>
</dbReference>
<dbReference type="Pfam" id="PF04082">
    <property type="entry name" value="Fungal_trans"/>
    <property type="match status" value="1"/>
</dbReference>
<feature type="region of interest" description="Disordered" evidence="2">
    <location>
        <begin position="47"/>
        <end position="113"/>
    </location>
</feature>
<dbReference type="STRING" id="1441469.A0A225AY76"/>
<sequence>MCGRRYLQGSEAPATDAGNINPGVILSGPALYASEPTSLVDHYRQADQLHGSSRGRRRQTSIPSETLDEQSRDAAHGLGREATSQHQARSPKTLQRNGVSEESSGTHDMPQSLDCGEAESAIEIARRLCGLGSNHISDQSTSAIPGYQTTGPCETNLGSTITNQRVSISSIVGQHLPPMDLVYSLLEEYFDSVHWFSLAIYEPKFRRRLNSIADGRAYPSQRPFLLLLAVMLGMAAWYRSRSSGTELTHSSEDWGPWSTDLIQLVESNLVEFMDQPSVTATQTCILLGSHHVYHGRPNLSFSLLGATIKMAQSLGLQRQYLRGQPEDIEERKRVWWTIYTWDRFASITYGRPLGINDKDCNLQMPPDLLENPRFVGHGSSQEEAICYSSYQRELNQLYLIASPALEAIFGSRTFRTSEQLAGDSYLALVKHATKKLQEWRHSLTTHLSLDLKNDFQPDSKASSKAYALQSLSLQLTYDNILVVLHRPLLARQVNQLSSTSKHSPTEVPVNTPTYHQAHSLSHSGSYFDSTSSETRVTSSELWMDAAVRTSKITALPVLIRLATESHLVAFLAINLFHAAIVLAVLALSEPLSDKAQEVKRTITRILRVQDLIGKRSALSKQSTIVLKNIVALLLRRESEAMLAPVTRTSEPIGDQNNPPGPDSVPISVEDALRLPFDAMQDSRYFPTINEMSSDVNRLYRLNEGLASVQHALGPGDDRLFSIAPSGEGPQSQQSIEPNRHSRSMWQPPTQDWNVSNEVYGSMEDTFYDGNMEGGLYWLWDTTWNGIDG</sequence>
<dbReference type="PANTHER" id="PTHR46910:SF8">
    <property type="entry name" value="ZN(II)2CYS6 TRANSCRIPTION FACTOR (EUROFUNG)"/>
    <property type="match status" value="1"/>
</dbReference>
<accession>A0A225AY76</accession>
<dbReference type="EMBL" id="LFMY01000003">
    <property type="protein sequence ID" value="OKL62278.1"/>
    <property type="molecule type" value="Genomic_DNA"/>
</dbReference>
<dbReference type="InterPro" id="IPR007219">
    <property type="entry name" value="XnlR_reg_dom"/>
</dbReference>
<gene>
    <name evidence="4" type="ORF">UA08_02499</name>
</gene>
<protein>
    <recommendedName>
        <fullName evidence="3">Xylanolytic transcriptional activator regulatory domain-containing protein</fullName>
    </recommendedName>
</protein>
<dbReference type="CDD" id="cd12148">
    <property type="entry name" value="fungal_TF_MHR"/>
    <property type="match status" value="1"/>
</dbReference>
<keyword evidence="5" id="KW-1185">Reference proteome</keyword>
<dbReference type="GO" id="GO:0003677">
    <property type="term" value="F:DNA binding"/>
    <property type="evidence" value="ECO:0007669"/>
    <property type="project" value="InterPro"/>
</dbReference>
<dbReference type="OrthoDB" id="6486656at2759"/>
<dbReference type="PANTHER" id="PTHR46910">
    <property type="entry name" value="TRANSCRIPTION FACTOR PDR1"/>
    <property type="match status" value="1"/>
</dbReference>
<evidence type="ECO:0000313" key="4">
    <source>
        <dbReference type="EMBL" id="OKL62278.1"/>
    </source>
</evidence>
<evidence type="ECO:0000256" key="2">
    <source>
        <dbReference type="SAM" id="MobiDB-lite"/>
    </source>
</evidence>
<evidence type="ECO:0000256" key="1">
    <source>
        <dbReference type="ARBA" id="ARBA00023242"/>
    </source>
</evidence>
<proteinExistence type="predicted"/>
<feature type="region of interest" description="Disordered" evidence="2">
    <location>
        <begin position="724"/>
        <end position="750"/>
    </location>
</feature>
<dbReference type="GO" id="GO:0008270">
    <property type="term" value="F:zinc ion binding"/>
    <property type="evidence" value="ECO:0007669"/>
    <property type="project" value="InterPro"/>
</dbReference>
<reference evidence="4 5" key="1">
    <citation type="submission" date="2015-06" db="EMBL/GenBank/DDBJ databases">
        <title>Talaromyces atroroseus IBT 11181 draft genome.</title>
        <authorList>
            <person name="Rasmussen K.B."/>
            <person name="Rasmussen S."/>
            <person name="Petersen B."/>
            <person name="Sicheritz-Ponten T."/>
            <person name="Mortensen U.H."/>
            <person name="Thrane U."/>
        </authorList>
    </citation>
    <scope>NUCLEOTIDE SEQUENCE [LARGE SCALE GENOMIC DNA]</scope>
    <source>
        <strain evidence="4 5">IBT 11181</strain>
    </source>
</reference>
<feature type="compositionally biased region" description="Basic and acidic residues" evidence="2">
    <location>
        <begin position="69"/>
        <end position="79"/>
    </location>
</feature>
<evidence type="ECO:0000259" key="3">
    <source>
        <dbReference type="SMART" id="SM00906"/>
    </source>
</evidence>
<comment type="caution">
    <text evidence="4">The sequence shown here is derived from an EMBL/GenBank/DDBJ whole genome shotgun (WGS) entry which is preliminary data.</text>
</comment>